<protein>
    <recommendedName>
        <fullName evidence="5">F-box domain-containing protein</fullName>
    </recommendedName>
</protein>
<dbReference type="EMBL" id="JBAHYK010000924">
    <property type="protein sequence ID" value="KAL0570493.1"/>
    <property type="molecule type" value="Genomic_DNA"/>
</dbReference>
<keyword evidence="1" id="KW-0175">Coiled coil</keyword>
<sequence>MTPLHPPSPATENLATSNEPPLNSFQSLSDNLAQTKARLDIVSDRIEIMEDNLRVLHEERDRLTGFVATYKQILHPIRRLPENVLREIFRASTENGSGAMELYARQKGMVSVMDSLCPTNAPWTLSQVSRRWREVAVSYSSLWAFVAITFPGPQSTQPFLAGMGAQLSRQLRRSGSSTLTVALYSNHLLEATDPFLMTISSHSDRWSALRIDFPPKDLQTLGGFIRGAIPNLRKLYLRHPDSALFHPPDLEEMKAFEIAPKLFDFTISTQKSLALHLPIPWPQITRLRTIADCKATDKYSYHQKVPNLDAYYVHVSRPTTRNPAAFTTSFSLLTVHFSTTDTKCENGEFLLVNLNPTHLRDLRINAPVAKSLRIEIPASVGETLRNLCLRMDSLTSIEVATVFPSLPALESLSLCNVQGEVLSDLASLDITTGMMQFLPRLRDIGFYATKIKACHEPSLLRLLDNRFRHHPGSKAPTSTGKPLQNLRIHRNIPLQEATLHELEIMTSEGLQVDTSPADWIHFFPGF</sequence>
<evidence type="ECO:0000313" key="4">
    <source>
        <dbReference type="Proteomes" id="UP001465976"/>
    </source>
</evidence>
<feature type="coiled-coil region" evidence="1">
    <location>
        <begin position="32"/>
        <end position="59"/>
    </location>
</feature>
<comment type="caution">
    <text evidence="3">The sequence shown here is derived from an EMBL/GenBank/DDBJ whole genome shotgun (WGS) entry which is preliminary data.</text>
</comment>
<evidence type="ECO:0000256" key="2">
    <source>
        <dbReference type="SAM" id="MobiDB-lite"/>
    </source>
</evidence>
<dbReference type="Proteomes" id="UP001465976">
    <property type="component" value="Unassembled WGS sequence"/>
</dbReference>
<accession>A0ABR3F5M9</accession>
<reference evidence="3 4" key="1">
    <citation type="submission" date="2024-02" db="EMBL/GenBank/DDBJ databases">
        <title>A draft genome for the cacao thread blight pathogen Marasmius crinis-equi.</title>
        <authorList>
            <person name="Cohen S.P."/>
            <person name="Baruah I.K."/>
            <person name="Amoako-Attah I."/>
            <person name="Bukari Y."/>
            <person name="Meinhardt L.W."/>
            <person name="Bailey B.A."/>
        </authorList>
    </citation>
    <scope>NUCLEOTIDE SEQUENCE [LARGE SCALE GENOMIC DNA]</scope>
    <source>
        <strain evidence="3 4">GH-76</strain>
    </source>
</reference>
<feature type="region of interest" description="Disordered" evidence="2">
    <location>
        <begin position="1"/>
        <end position="22"/>
    </location>
</feature>
<keyword evidence="4" id="KW-1185">Reference proteome</keyword>
<evidence type="ECO:0000256" key="1">
    <source>
        <dbReference type="SAM" id="Coils"/>
    </source>
</evidence>
<evidence type="ECO:0008006" key="5">
    <source>
        <dbReference type="Google" id="ProtNLM"/>
    </source>
</evidence>
<proteinExistence type="predicted"/>
<evidence type="ECO:0000313" key="3">
    <source>
        <dbReference type="EMBL" id="KAL0570493.1"/>
    </source>
</evidence>
<organism evidence="3 4">
    <name type="scientific">Marasmius crinis-equi</name>
    <dbReference type="NCBI Taxonomy" id="585013"/>
    <lineage>
        <taxon>Eukaryota</taxon>
        <taxon>Fungi</taxon>
        <taxon>Dikarya</taxon>
        <taxon>Basidiomycota</taxon>
        <taxon>Agaricomycotina</taxon>
        <taxon>Agaricomycetes</taxon>
        <taxon>Agaricomycetidae</taxon>
        <taxon>Agaricales</taxon>
        <taxon>Marasmiineae</taxon>
        <taxon>Marasmiaceae</taxon>
        <taxon>Marasmius</taxon>
    </lineage>
</organism>
<feature type="compositionally biased region" description="Polar residues" evidence="2">
    <location>
        <begin position="10"/>
        <end position="22"/>
    </location>
</feature>
<name>A0ABR3F5M9_9AGAR</name>
<gene>
    <name evidence="3" type="ORF">V5O48_011472</name>
</gene>